<keyword evidence="2" id="KW-0413">Isomerase</keyword>
<sequence>MDNLPMKKTLQEYVDAFNANDLEHLMSLFSDEASVEDPVGSPPKTGRIEIEAFYRESMTGAKLELLVSPRGSYSNAATITFAVHTEKKGHSIRIDVTDVMTFDSAGKIATMHAYWGPDDMQQL</sequence>
<dbReference type="AlphaFoldDB" id="A0A511ZI30"/>
<evidence type="ECO:0000313" key="3">
    <source>
        <dbReference type="Proteomes" id="UP000321558"/>
    </source>
</evidence>
<dbReference type="STRING" id="582851.GCA_900162665_00966"/>
<dbReference type="OrthoDB" id="4942966at2"/>
<organism evidence="2 3">
    <name type="scientific">Oceanobacillus sojae</name>
    <dbReference type="NCBI Taxonomy" id="582851"/>
    <lineage>
        <taxon>Bacteria</taxon>
        <taxon>Bacillati</taxon>
        <taxon>Bacillota</taxon>
        <taxon>Bacilli</taxon>
        <taxon>Bacillales</taxon>
        <taxon>Bacillaceae</taxon>
        <taxon>Oceanobacillus</taxon>
    </lineage>
</organism>
<protein>
    <submittedName>
        <fullName evidence="2">Steroid Delta-isomerase</fullName>
    </submittedName>
</protein>
<dbReference type="Proteomes" id="UP000321558">
    <property type="component" value="Unassembled WGS sequence"/>
</dbReference>
<evidence type="ECO:0000259" key="1">
    <source>
        <dbReference type="Pfam" id="PF12680"/>
    </source>
</evidence>
<dbReference type="InterPro" id="IPR037401">
    <property type="entry name" value="SnoaL-like"/>
</dbReference>
<gene>
    <name evidence="2" type="ORF">OSO01_18390</name>
</gene>
<reference evidence="2 3" key="1">
    <citation type="submission" date="2019-07" db="EMBL/GenBank/DDBJ databases">
        <title>Whole genome shotgun sequence of Oceanobacillus sojae NBRC 105379.</title>
        <authorList>
            <person name="Hosoyama A."/>
            <person name="Uohara A."/>
            <person name="Ohji S."/>
            <person name="Ichikawa N."/>
        </authorList>
    </citation>
    <scope>NUCLEOTIDE SEQUENCE [LARGE SCALE GENOMIC DNA]</scope>
    <source>
        <strain evidence="2 3">NBRC 105379</strain>
    </source>
</reference>
<accession>A0A511ZI30</accession>
<dbReference type="InterPro" id="IPR032710">
    <property type="entry name" value="NTF2-like_dom_sf"/>
</dbReference>
<feature type="domain" description="SnoaL-like" evidence="1">
    <location>
        <begin position="11"/>
        <end position="109"/>
    </location>
</feature>
<dbReference type="GO" id="GO:0016853">
    <property type="term" value="F:isomerase activity"/>
    <property type="evidence" value="ECO:0007669"/>
    <property type="project" value="UniProtKB-KW"/>
</dbReference>
<keyword evidence="3" id="KW-1185">Reference proteome</keyword>
<dbReference type="Gene3D" id="3.10.450.50">
    <property type="match status" value="1"/>
</dbReference>
<dbReference type="EMBL" id="BJYM01000006">
    <property type="protein sequence ID" value="GEN87100.1"/>
    <property type="molecule type" value="Genomic_DNA"/>
</dbReference>
<dbReference type="Pfam" id="PF12680">
    <property type="entry name" value="SnoaL_2"/>
    <property type="match status" value="1"/>
</dbReference>
<evidence type="ECO:0000313" key="2">
    <source>
        <dbReference type="EMBL" id="GEN87100.1"/>
    </source>
</evidence>
<proteinExistence type="predicted"/>
<dbReference type="RefSeq" id="WP_147210108.1">
    <property type="nucleotide sequence ID" value="NZ_BJYM01000006.1"/>
</dbReference>
<name>A0A511ZI30_9BACI</name>
<comment type="caution">
    <text evidence="2">The sequence shown here is derived from an EMBL/GenBank/DDBJ whole genome shotgun (WGS) entry which is preliminary data.</text>
</comment>
<dbReference type="SUPFAM" id="SSF54427">
    <property type="entry name" value="NTF2-like"/>
    <property type="match status" value="1"/>
</dbReference>